<keyword evidence="3" id="KW-1185">Reference proteome</keyword>
<reference evidence="2 3" key="1">
    <citation type="submission" date="2019-01" db="EMBL/GenBank/DDBJ databases">
        <title>A chromosome-scale genome assembly of the yellow perch, Perca flavescens.</title>
        <authorList>
            <person name="Feron R."/>
            <person name="Morvezen R."/>
            <person name="Bestin A."/>
            <person name="Haffray P."/>
            <person name="Klopp C."/>
            <person name="Zahm M."/>
            <person name="Cabau C."/>
            <person name="Roques C."/>
            <person name="Donnadieu C."/>
            <person name="Bouchez O."/>
            <person name="Christie M."/>
            <person name="Larson W."/>
            <person name="Guiguen Y."/>
        </authorList>
    </citation>
    <scope>NUCLEOTIDE SEQUENCE [LARGE SCALE GENOMIC DNA]</scope>
    <source>
        <strain evidence="2">YP-PL-M2</strain>
        <tissue evidence="2">Blood</tissue>
    </source>
</reference>
<evidence type="ECO:0000313" key="2">
    <source>
        <dbReference type="EMBL" id="TDH16684.1"/>
    </source>
</evidence>
<proteinExistence type="predicted"/>
<dbReference type="Proteomes" id="UP000295070">
    <property type="component" value="Chromosome 1"/>
</dbReference>
<evidence type="ECO:0000313" key="3">
    <source>
        <dbReference type="Proteomes" id="UP000295070"/>
    </source>
</evidence>
<sequence>MKKKLQTPSTSPLTATMRSCLKETRWLPEPENPLCAGSQNRLWRKASNSLVRILFTMSEQEKLHQRREQSRMFLRTGQSGRQTGALSQRAGLPLLRHHHPARGQPRSGLPARTHQERPRQLLYIRINWKNIDP</sequence>
<dbReference type="AlphaFoldDB" id="A0A484DNT5"/>
<organism evidence="2 3">
    <name type="scientific">Perca flavescens</name>
    <name type="common">American yellow perch</name>
    <name type="synonym">Morone flavescens</name>
    <dbReference type="NCBI Taxonomy" id="8167"/>
    <lineage>
        <taxon>Eukaryota</taxon>
        <taxon>Metazoa</taxon>
        <taxon>Chordata</taxon>
        <taxon>Craniata</taxon>
        <taxon>Vertebrata</taxon>
        <taxon>Euteleostomi</taxon>
        <taxon>Actinopterygii</taxon>
        <taxon>Neopterygii</taxon>
        <taxon>Teleostei</taxon>
        <taxon>Neoteleostei</taxon>
        <taxon>Acanthomorphata</taxon>
        <taxon>Eupercaria</taxon>
        <taxon>Perciformes</taxon>
        <taxon>Percoidei</taxon>
        <taxon>Percidae</taxon>
        <taxon>Percinae</taxon>
        <taxon>Perca</taxon>
    </lineage>
</organism>
<accession>A0A484DNT5</accession>
<feature type="compositionally biased region" description="Basic and acidic residues" evidence="1">
    <location>
        <begin position="61"/>
        <end position="70"/>
    </location>
</feature>
<evidence type="ECO:0000256" key="1">
    <source>
        <dbReference type="SAM" id="MobiDB-lite"/>
    </source>
</evidence>
<protein>
    <submittedName>
        <fullName evidence="2">Uncharacterized protein</fullName>
    </submittedName>
</protein>
<feature type="compositionally biased region" description="Polar residues" evidence="1">
    <location>
        <begin position="76"/>
        <end position="86"/>
    </location>
</feature>
<dbReference type="EMBL" id="SCKG01000001">
    <property type="protein sequence ID" value="TDH16684.1"/>
    <property type="molecule type" value="Genomic_DNA"/>
</dbReference>
<name>A0A484DNT5_PERFV</name>
<feature type="region of interest" description="Disordered" evidence="1">
    <location>
        <begin position="61"/>
        <end position="116"/>
    </location>
</feature>
<comment type="caution">
    <text evidence="2">The sequence shown here is derived from an EMBL/GenBank/DDBJ whole genome shotgun (WGS) entry which is preliminary data.</text>
</comment>
<gene>
    <name evidence="2" type="ORF">EPR50_G00000460</name>
</gene>